<name>X1HQP4_9ZZZZ</name>
<dbReference type="AlphaFoldDB" id="X1HQP4"/>
<protein>
    <recommendedName>
        <fullName evidence="2">D-isomer specific 2-hydroxyacid dehydrogenase catalytic domain-containing protein</fullName>
    </recommendedName>
</protein>
<proteinExistence type="predicted"/>
<comment type="caution">
    <text evidence="1">The sequence shown here is derived from an EMBL/GenBank/DDBJ whole genome shotgun (WGS) entry which is preliminary data.</text>
</comment>
<feature type="non-terminal residue" evidence="1">
    <location>
        <position position="53"/>
    </location>
</feature>
<organism evidence="1">
    <name type="scientific">marine sediment metagenome</name>
    <dbReference type="NCBI Taxonomy" id="412755"/>
    <lineage>
        <taxon>unclassified sequences</taxon>
        <taxon>metagenomes</taxon>
        <taxon>ecological metagenomes</taxon>
    </lineage>
</organism>
<evidence type="ECO:0000313" key="1">
    <source>
        <dbReference type="EMBL" id="GAH72451.1"/>
    </source>
</evidence>
<dbReference type="EMBL" id="BARU01035211">
    <property type="protein sequence ID" value="GAH72451.1"/>
    <property type="molecule type" value="Genomic_DNA"/>
</dbReference>
<gene>
    <name evidence="1" type="ORF">S03H2_55152</name>
</gene>
<sequence length="53" mass="6039">MSVAKYKVVFTDYYYPNNNQEIEILKKLGNVEIIDCTKIIEGGVKEERANSGL</sequence>
<evidence type="ECO:0008006" key="2">
    <source>
        <dbReference type="Google" id="ProtNLM"/>
    </source>
</evidence>
<accession>X1HQP4</accession>
<reference evidence="1" key="1">
    <citation type="journal article" date="2014" name="Front. Microbiol.">
        <title>High frequency of phylogenetically diverse reductive dehalogenase-homologous genes in deep subseafloor sedimentary metagenomes.</title>
        <authorList>
            <person name="Kawai M."/>
            <person name="Futagami T."/>
            <person name="Toyoda A."/>
            <person name="Takaki Y."/>
            <person name="Nishi S."/>
            <person name="Hori S."/>
            <person name="Arai W."/>
            <person name="Tsubouchi T."/>
            <person name="Morono Y."/>
            <person name="Uchiyama I."/>
            <person name="Ito T."/>
            <person name="Fujiyama A."/>
            <person name="Inagaki F."/>
            <person name="Takami H."/>
        </authorList>
    </citation>
    <scope>NUCLEOTIDE SEQUENCE</scope>
    <source>
        <strain evidence="1">Expedition CK06-06</strain>
    </source>
</reference>